<dbReference type="GO" id="GO:0008270">
    <property type="term" value="F:zinc ion binding"/>
    <property type="evidence" value="ECO:0007669"/>
    <property type="project" value="UniProtKB-KW"/>
</dbReference>
<name>A0A9P4U8G4_9PLEO</name>
<feature type="domain" description="IBR" evidence="6">
    <location>
        <begin position="170"/>
        <end position="233"/>
    </location>
</feature>
<evidence type="ECO:0000256" key="3">
    <source>
        <dbReference type="ARBA" id="ARBA00022786"/>
    </source>
</evidence>
<feature type="region of interest" description="Disordered" evidence="5">
    <location>
        <begin position="291"/>
        <end position="312"/>
    </location>
</feature>
<dbReference type="Proteomes" id="UP000799764">
    <property type="component" value="Unassembled WGS sequence"/>
</dbReference>
<dbReference type="SUPFAM" id="SSF57850">
    <property type="entry name" value="RING/U-box"/>
    <property type="match status" value="2"/>
</dbReference>
<evidence type="ECO:0000313" key="8">
    <source>
        <dbReference type="Proteomes" id="UP000799764"/>
    </source>
</evidence>
<keyword evidence="1" id="KW-0479">Metal-binding</keyword>
<evidence type="ECO:0000256" key="5">
    <source>
        <dbReference type="SAM" id="MobiDB-lite"/>
    </source>
</evidence>
<organism evidence="7 8">
    <name type="scientific">Karstenula rhodostoma CBS 690.94</name>
    <dbReference type="NCBI Taxonomy" id="1392251"/>
    <lineage>
        <taxon>Eukaryota</taxon>
        <taxon>Fungi</taxon>
        <taxon>Dikarya</taxon>
        <taxon>Ascomycota</taxon>
        <taxon>Pezizomycotina</taxon>
        <taxon>Dothideomycetes</taxon>
        <taxon>Pleosporomycetidae</taxon>
        <taxon>Pleosporales</taxon>
        <taxon>Massarineae</taxon>
        <taxon>Didymosphaeriaceae</taxon>
        <taxon>Karstenula</taxon>
    </lineage>
</organism>
<evidence type="ECO:0000256" key="2">
    <source>
        <dbReference type="ARBA" id="ARBA00022771"/>
    </source>
</evidence>
<comment type="caution">
    <text evidence="7">The sequence shown here is derived from an EMBL/GenBank/DDBJ whole genome shotgun (WGS) entry which is preliminary data.</text>
</comment>
<dbReference type="InterPro" id="IPR013083">
    <property type="entry name" value="Znf_RING/FYVE/PHD"/>
</dbReference>
<keyword evidence="3" id="KW-0833">Ubl conjugation pathway</keyword>
<gene>
    <name evidence="7" type="ORF">P171DRAFT_488431</name>
</gene>
<dbReference type="Gene3D" id="3.30.40.10">
    <property type="entry name" value="Zinc/RING finger domain, C3HC4 (zinc finger)"/>
    <property type="match status" value="1"/>
</dbReference>
<dbReference type="OrthoDB" id="1431934at2759"/>
<reference evidence="7" key="1">
    <citation type="journal article" date="2020" name="Stud. Mycol.">
        <title>101 Dothideomycetes genomes: a test case for predicting lifestyles and emergence of pathogens.</title>
        <authorList>
            <person name="Haridas S."/>
            <person name="Albert R."/>
            <person name="Binder M."/>
            <person name="Bloem J."/>
            <person name="Labutti K."/>
            <person name="Salamov A."/>
            <person name="Andreopoulos B."/>
            <person name="Baker S."/>
            <person name="Barry K."/>
            <person name="Bills G."/>
            <person name="Bluhm B."/>
            <person name="Cannon C."/>
            <person name="Castanera R."/>
            <person name="Culley D."/>
            <person name="Daum C."/>
            <person name="Ezra D."/>
            <person name="Gonzalez J."/>
            <person name="Henrissat B."/>
            <person name="Kuo A."/>
            <person name="Liang C."/>
            <person name="Lipzen A."/>
            <person name="Lutzoni F."/>
            <person name="Magnuson J."/>
            <person name="Mondo S."/>
            <person name="Nolan M."/>
            <person name="Ohm R."/>
            <person name="Pangilinan J."/>
            <person name="Park H.-J."/>
            <person name="Ramirez L."/>
            <person name="Alfaro M."/>
            <person name="Sun H."/>
            <person name="Tritt A."/>
            <person name="Yoshinaga Y."/>
            <person name="Zwiers L.-H."/>
            <person name="Turgeon B."/>
            <person name="Goodwin S."/>
            <person name="Spatafora J."/>
            <person name="Crous P."/>
            <person name="Grigoriev I."/>
        </authorList>
    </citation>
    <scope>NUCLEOTIDE SEQUENCE</scope>
    <source>
        <strain evidence="7">CBS 690.94</strain>
    </source>
</reference>
<evidence type="ECO:0000256" key="4">
    <source>
        <dbReference type="ARBA" id="ARBA00022833"/>
    </source>
</evidence>
<evidence type="ECO:0000259" key="6">
    <source>
        <dbReference type="Pfam" id="PF01485"/>
    </source>
</evidence>
<feature type="compositionally biased region" description="Acidic residues" evidence="5">
    <location>
        <begin position="301"/>
        <end position="312"/>
    </location>
</feature>
<proteinExistence type="predicted"/>
<keyword evidence="8" id="KW-1185">Reference proteome</keyword>
<sequence length="312" mass="35156">MEYMKVAKEWATAVMWSNTPHEAQNWKHGRSPGLQAQNEAMEQVNEHDDEDTSQALPGKARNRAKCKRAKKKAEAAAKEKAEAAARSQMIVFEKANPECSTCAQRFPADTYPRIEGCAHEPETYEECLEGRVDSQLDNTIVEDGIRCPSTCDRKLSLADLKGKISRNLYEKFDNAITRAALRKLPNYRDCMAQGCKSGQFHDSKTDGNIFRCNECGFRLCTVHEVPFHDGETCNACDEHKKVIPEHEEASKQAIARFSKPFPACGPSSEPMVFLRASTLGETLTRQFGPALDRSERVKEQNDEEIPESEFEF</sequence>
<dbReference type="AlphaFoldDB" id="A0A9P4U8G4"/>
<dbReference type="EMBL" id="MU001506">
    <property type="protein sequence ID" value="KAF2440841.1"/>
    <property type="molecule type" value="Genomic_DNA"/>
</dbReference>
<keyword evidence="2" id="KW-0863">Zinc-finger</keyword>
<protein>
    <recommendedName>
        <fullName evidence="6">IBR domain-containing protein</fullName>
    </recommendedName>
</protein>
<feature type="region of interest" description="Disordered" evidence="5">
    <location>
        <begin position="39"/>
        <end position="65"/>
    </location>
</feature>
<accession>A0A9P4U8G4</accession>
<dbReference type="CDD" id="cd20335">
    <property type="entry name" value="BRcat_RBR"/>
    <property type="match status" value="1"/>
</dbReference>
<evidence type="ECO:0000313" key="7">
    <source>
        <dbReference type="EMBL" id="KAF2440841.1"/>
    </source>
</evidence>
<dbReference type="InterPro" id="IPR002867">
    <property type="entry name" value="IBR_dom"/>
</dbReference>
<evidence type="ECO:0000256" key="1">
    <source>
        <dbReference type="ARBA" id="ARBA00022723"/>
    </source>
</evidence>
<keyword evidence="4" id="KW-0862">Zinc</keyword>
<dbReference type="Pfam" id="PF01485">
    <property type="entry name" value="IBR"/>
    <property type="match status" value="1"/>
</dbReference>